<sequence>MAQVRMKVWGEIVGADGVPQRREIAIVDRIIDGVRLDNFALSLAEARR</sequence>
<dbReference type="AlphaFoldDB" id="A0A8J6PW90"/>
<gene>
    <name evidence="1" type="ORF">ICI42_22440</name>
</gene>
<dbReference type="EMBL" id="JACVVX010000013">
    <property type="protein sequence ID" value="MBD0417404.1"/>
    <property type="molecule type" value="Genomic_DNA"/>
</dbReference>
<comment type="caution">
    <text evidence="1">The sequence shown here is derived from an EMBL/GenBank/DDBJ whole genome shotgun (WGS) entry which is preliminary data.</text>
</comment>
<reference evidence="1" key="1">
    <citation type="submission" date="2020-09" db="EMBL/GenBank/DDBJ databases">
        <title>Genome seq and assembly of Tianweitania sp.</title>
        <authorList>
            <person name="Chhetri G."/>
        </authorList>
    </citation>
    <scope>NUCLEOTIDE SEQUENCE</scope>
    <source>
        <strain evidence="1">Rool2</strain>
    </source>
</reference>
<keyword evidence="2" id="KW-1185">Reference proteome</keyword>
<dbReference type="Proteomes" id="UP000643405">
    <property type="component" value="Unassembled WGS sequence"/>
</dbReference>
<protein>
    <submittedName>
        <fullName evidence="1">Uncharacterized protein</fullName>
    </submittedName>
</protein>
<organism evidence="1 2">
    <name type="scientific">Oryzicola mucosus</name>
    <dbReference type="NCBI Taxonomy" id="2767425"/>
    <lineage>
        <taxon>Bacteria</taxon>
        <taxon>Pseudomonadati</taxon>
        <taxon>Pseudomonadota</taxon>
        <taxon>Alphaproteobacteria</taxon>
        <taxon>Hyphomicrobiales</taxon>
        <taxon>Phyllobacteriaceae</taxon>
        <taxon>Oryzicola</taxon>
    </lineage>
</organism>
<name>A0A8J6PW90_9HYPH</name>
<evidence type="ECO:0000313" key="1">
    <source>
        <dbReference type="EMBL" id="MBD0417404.1"/>
    </source>
</evidence>
<proteinExistence type="predicted"/>
<evidence type="ECO:0000313" key="2">
    <source>
        <dbReference type="Proteomes" id="UP000643405"/>
    </source>
</evidence>
<accession>A0A8J6PW90</accession>